<accession>A0ABT4V121</accession>
<dbReference type="NCBIfam" id="TIGR03395">
    <property type="entry name" value="sphingomy"/>
    <property type="match status" value="1"/>
</dbReference>
<dbReference type="SUPFAM" id="SSF56219">
    <property type="entry name" value="DNase I-like"/>
    <property type="match status" value="1"/>
</dbReference>
<evidence type="ECO:0000256" key="4">
    <source>
        <dbReference type="SAM" id="SignalP"/>
    </source>
</evidence>
<evidence type="ECO:0000256" key="1">
    <source>
        <dbReference type="ARBA" id="ARBA00006335"/>
    </source>
</evidence>
<dbReference type="InterPro" id="IPR036691">
    <property type="entry name" value="Endo/exonu/phosph_ase_sf"/>
</dbReference>
<dbReference type="PANTHER" id="PTHR16320">
    <property type="entry name" value="SPHINGOMYELINASE FAMILY MEMBER"/>
    <property type="match status" value="1"/>
</dbReference>
<sequence>MKIRIAFTSLVVAASGLAAPTAVAGPAADGPRIASYNVFMLPRSLYPNWGQLQRADLIASEGVLSGQDVVVVQEAFDNEASQRLLANLAEDYPNQTPVLGRSRDGWDATLGSYSDTRPEDGGVAVLSRWPVAERIQYVFPPGCGADAASNKGFAYTRIDSPSGPVHVIGTHLQADDPACGDRAPGVRADQLGEIAQFVRDKAIPAAEPVVVAGDLNVDASAGEFTSALATLGATAPQTTGHPYSYDPATNSVAADQAPGAPGQLLDHVLPLTGHGSQQWVNETRAVHSPEWSVTSWGQTYTYTDFSDHYPVFASPS</sequence>
<protein>
    <submittedName>
        <fullName evidence="6">Sphingomyelin phosphodiesterase</fullName>
        <ecNumber evidence="6">3.1.4.12</ecNumber>
    </submittedName>
</protein>
<feature type="chain" id="PRO_5045173481" evidence="4">
    <location>
        <begin position="25"/>
        <end position="316"/>
    </location>
</feature>
<dbReference type="InterPro" id="IPR038772">
    <property type="entry name" value="Sph/SMPD2-like"/>
</dbReference>
<comment type="similarity">
    <text evidence="1">Belongs to the neutral sphingomyelinase family.</text>
</comment>
<feature type="domain" description="Endonuclease/exonuclease/phosphatase" evidence="5">
    <location>
        <begin position="35"/>
        <end position="308"/>
    </location>
</feature>
<dbReference type="PANTHER" id="PTHR16320:SF23">
    <property type="entry name" value="SPHINGOMYELINASE C 1"/>
    <property type="match status" value="1"/>
</dbReference>
<keyword evidence="2 4" id="KW-0732">Signal</keyword>
<dbReference type="RefSeq" id="WP_270950335.1">
    <property type="nucleotide sequence ID" value="NZ_JAQGLA010000031.1"/>
</dbReference>
<evidence type="ECO:0000259" key="5">
    <source>
        <dbReference type="Pfam" id="PF03372"/>
    </source>
</evidence>
<evidence type="ECO:0000313" key="6">
    <source>
        <dbReference type="EMBL" id="MDA3627664.1"/>
    </source>
</evidence>
<keyword evidence="3 6" id="KW-0378">Hydrolase</keyword>
<comment type="caution">
    <text evidence="6">The sequence shown here is derived from an EMBL/GenBank/DDBJ whole genome shotgun (WGS) entry which is preliminary data.</text>
</comment>
<dbReference type="CDD" id="cd09078">
    <property type="entry name" value="nSMase"/>
    <property type="match status" value="1"/>
</dbReference>
<evidence type="ECO:0000256" key="2">
    <source>
        <dbReference type="ARBA" id="ARBA00022729"/>
    </source>
</evidence>
<dbReference type="GO" id="GO:0004767">
    <property type="term" value="F:sphingomyelin phosphodiesterase activity"/>
    <property type="evidence" value="ECO:0007669"/>
    <property type="project" value="UniProtKB-EC"/>
</dbReference>
<proteinExistence type="inferred from homology"/>
<feature type="signal peptide" evidence="4">
    <location>
        <begin position="1"/>
        <end position="24"/>
    </location>
</feature>
<dbReference type="InterPro" id="IPR017766">
    <property type="entry name" value="Sphingomyelinase/PLipase_C"/>
</dbReference>
<dbReference type="EMBL" id="JAQGLA010000031">
    <property type="protein sequence ID" value="MDA3627664.1"/>
    <property type="molecule type" value="Genomic_DNA"/>
</dbReference>
<evidence type="ECO:0000256" key="3">
    <source>
        <dbReference type="ARBA" id="ARBA00022801"/>
    </source>
</evidence>
<keyword evidence="7" id="KW-1185">Reference proteome</keyword>
<dbReference type="Gene3D" id="3.60.10.10">
    <property type="entry name" value="Endonuclease/exonuclease/phosphatase"/>
    <property type="match status" value="1"/>
</dbReference>
<gene>
    <name evidence="6" type="primary">sph</name>
    <name evidence="6" type="ORF">OU415_19650</name>
</gene>
<dbReference type="InterPro" id="IPR005135">
    <property type="entry name" value="Endo/exonuclease/phosphatase"/>
</dbReference>
<evidence type="ECO:0000313" key="7">
    <source>
        <dbReference type="Proteomes" id="UP001210380"/>
    </source>
</evidence>
<organism evidence="6 7">
    <name type="scientific">Saccharopolyspora oryzae</name>
    <dbReference type="NCBI Taxonomy" id="2997343"/>
    <lineage>
        <taxon>Bacteria</taxon>
        <taxon>Bacillati</taxon>
        <taxon>Actinomycetota</taxon>
        <taxon>Actinomycetes</taxon>
        <taxon>Pseudonocardiales</taxon>
        <taxon>Pseudonocardiaceae</taxon>
        <taxon>Saccharopolyspora</taxon>
    </lineage>
</organism>
<name>A0ABT4V121_9PSEU</name>
<dbReference type="Pfam" id="PF03372">
    <property type="entry name" value="Exo_endo_phos"/>
    <property type="match status" value="1"/>
</dbReference>
<dbReference type="Proteomes" id="UP001210380">
    <property type="component" value="Unassembled WGS sequence"/>
</dbReference>
<reference evidence="6 7" key="1">
    <citation type="submission" date="2022-11" db="EMBL/GenBank/DDBJ databases">
        <title>Draft genome sequence of Saccharopolyspora sp. WRP15-2 isolated from rhizosphere soils of wild rice in Thailand.</title>
        <authorList>
            <person name="Duangmal K."/>
            <person name="Kammanee S."/>
            <person name="Muangham S."/>
        </authorList>
    </citation>
    <scope>NUCLEOTIDE SEQUENCE [LARGE SCALE GENOMIC DNA]</scope>
    <source>
        <strain evidence="6 7">WRP15-2</strain>
    </source>
</reference>
<dbReference type="EC" id="3.1.4.12" evidence="6"/>